<dbReference type="SUPFAM" id="SSF100895">
    <property type="entry name" value="Kazal-type serine protease inhibitors"/>
    <property type="match status" value="1"/>
</dbReference>
<dbReference type="AlphaFoldDB" id="A0A3B3SHX9"/>
<proteinExistence type="predicted"/>
<dbReference type="Gene3D" id="3.90.290.10">
    <property type="entry name" value="TGF-beta binding (TB) domain"/>
    <property type="match status" value="1"/>
</dbReference>
<dbReference type="SMART" id="SM00280">
    <property type="entry name" value="KAZAL"/>
    <property type="match status" value="1"/>
</dbReference>
<reference evidence="6" key="2">
    <citation type="submission" date="2025-09" db="UniProtKB">
        <authorList>
            <consortium name="Ensembl"/>
        </authorList>
    </citation>
    <scope>IDENTIFICATION</scope>
</reference>
<sequence>MFDFYRVYVKRSQHFGSRMTECLSLWQKTCEGVNCGPAKVCQMKGGRPQCTCSPDCTNMTRGEPVCGSDSSTYRDECALLLARCQGQPDLEVMYQGECKSKQSFLEVMASSKAFTGKQSIQAKYG</sequence>
<dbReference type="Proteomes" id="UP000261540">
    <property type="component" value="Unplaced"/>
</dbReference>
<keyword evidence="4" id="KW-0325">Glycoprotein</keyword>
<dbReference type="Pfam" id="PF07648">
    <property type="entry name" value="Kazal_2"/>
    <property type="match status" value="1"/>
</dbReference>
<dbReference type="GO" id="GO:0005615">
    <property type="term" value="C:extracellular space"/>
    <property type="evidence" value="ECO:0007669"/>
    <property type="project" value="TreeGrafter"/>
</dbReference>
<accession>A0A3B3SHX9</accession>
<evidence type="ECO:0000256" key="3">
    <source>
        <dbReference type="ARBA" id="ARBA00023157"/>
    </source>
</evidence>
<evidence type="ECO:0000313" key="6">
    <source>
        <dbReference type="Ensembl" id="ENSPKIP00000029621.1"/>
    </source>
</evidence>
<feature type="domain" description="Kazal-like" evidence="5">
    <location>
        <begin position="51"/>
        <end position="100"/>
    </location>
</feature>
<dbReference type="PANTHER" id="PTHR10913">
    <property type="entry name" value="FOLLISTATIN-RELATED"/>
    <property type="match status" value="1"/>
</dbReference>
<keyword evidence="2" id="KW-0677">Repeat</keyword>
<dbReference type="STRING" id="1676925.ENSPKIP00000029621"/>
<organism evidence="6 7">
    <name type="scientific">Paramormyrops kingsleyae</name>
    <dbReference type="NCBI Taxonomy" id="1676925"/>
    <lineage>
        <taxon>Eukaryota</taxon>
        <taxon>Metazoa</taxon>
        <taxon>Chordata</taxon>
        <taxon>Craniata</taxon>
        <taxon>Vertebrata</taxon>
        <taxon>Euteleostomi</taxon>
        <taxon>Actinopterygii</taxon>
        <taxon>Neopterygii</taxon>
        <taxon>Teleostei</taxon>
        <taxon>Osteoglossocephala</taxon>
        <taxon>Osteoglossomorpha</taxon>
        <taxon>Osteoglossiformes</taxon>
        <taxon>Mormyridae</taxon>
        <taxon>Paramormyrops</taxon>
    </lineage>
</organism>
<evidence type="ECO:0000256" key="4">
    <source>
        <dbReference type="ARBA" id="ARBA00023180"/>
    </source>
</evidence>
<dbReference type="InterPro" id="IPR003645">
    <property type="entry name" value="Fol_N"/>
</dbReference>
<keyword evidence="3" id="KW-1015">Disulfide bond</keyword>
<evidence type="ECO:0000256" key="2">
    <source>
        <dbReference type="ARBA" id="ARBA00022737"/>
    </source>
</evidence>
<dbReference type="GO" id="GO:0030510">
    <property type="term" value="P:regulation of BMP signaling pathway"/>
    <property type="evidence" value="ECO:0007669"/>
    <property type="project" value="TreeGrafter"/>
</dbReference>
<dbReference type="InterPro" id="IPR002350">
    <property type="entry name" value="Kazal_dom"/>
</dbReference>
<dbReference type="InterPro" id="IPR036773">
    <property type="entry name" value="TB_dom_sf"/>
</dbReference>
<evidence type="ECO:0000256" key="1">
    <source>
        <dbReference type="ARBA" id="ARBA00022729"/>
    </source>
</evidence>
<protein>
    <recommendedName>
        <fullName evidence="5">Kazal-like domain-containing protein</fullName>
    </recommendedName>
</protein>
<dbReference type="SMART" id="SM00274">
    <property type="entry name" value="FOLN"/>
    <property type="match status" value="1"/>
</dbReference>
<name>A0A3B3SHX9_9TELE</name>
<reference evidence="6" key="1">
    <citation type="submission" date="2025-08" db="UniProtKB">
        <authorList>
            <consortium name="Ensembl"/>
        </authorList>
    </citation>
    <scope>IDENTIFICATION</scope>
</reference>
<dbReference type="GO" id="GO:0030154">
    <property type="term" value="P:cell differentiation"/>
    <property type="evidence" value="ECO:0007669"/>
    <property type="project" value="TreeGrafter"/>
</dbReference>
<evidence type="ECO:0000313" key="7">
    <source>
        <dbReference type="Proteomes" id="UP000261540"/>
    </source>
</evidence>
<dbReference type="Gene3D" id="3.30.60.30">
    <property type="match status" value="1"/>
</dbReference>
<dbReference type="GO" id="GO:0032926">
    <property type="term" value="P:negative regulation of activin receptor signaling pathway"/>
    <property type="evidence" value="ECO:0007669"/>
    <property type="project" value="TreeGrafter"/>
</dbReference>
<dbReference type="PANTHER" id="PTHR10913:SF16">
    <property type="entry name" value="FOLLISTATIN-RELATED PROTEIN 3"/>
    <property type="match status" value="1"/>
</dbReference>
<keyword evidence="1" id="KW-0732">Signal</keyword>
<evidence type="ECO:0000259" key="5">
    <source>
        <dbReference type="PROSITE" id="PS51465"/>
    </source>
</evidence>
<dbReference type="InterPro" id="IPR050653">
    <property type="entry name" value="Prot_Inhib_GrowthFact_Antg"/>
</dbReference>
<dbReference type="Ensembl" id="ENSPKIT00000010418.1">
    <property type="protein sequence ID" value="ENSPKIP00000029621.1"/>
    <property type="gene ID" value="ENSPKIG00000010799.1"/>
</dbReference>
<dbReference type="CDD" id="cd00104">
    <property type="entry name" value="KAZAL_FS"/>
    <property type="match status" value="1"/>
</dbReference>
<dbReference type="InterPro" id="IPR036058">
    <property type="entry name" value="Kazal_dom_sf"/>
</dbReference>
<dbReference type="PROSITE" id="PS51465">
    <property type="entry name" value="KAZAL_2"/>
    <property type="match status" value="1"/>
</dbReference>
<dbReference type="GO" id="GO:0048185">
    <property type="term" value="F:activin binding"/>
    <property type="evidence" value="ECO:0007669"/>
    <property type="project" value="TreeGrafter"/>
</dbReference>
<keyword evidence="7" id="KW-1185">Reference proteome</keyword>
<dbReference type="GeneTree" id="ENSGT00940000161332"/>